<dbReference type="InterPro" id="IPR050523">
    <property type="entry name" value="AKR_Detox_Biosynth"/>
</dbReference>
<name>A0ABS4J3T5_9BACL</name>
<accession>A0ABS4J3T5</accession>
<proteinExistence type="predicted"/>
<dbReference type="PANTHER" id="PTHR43364">
    <property type="entry name" value="NADH-SPECIFIC METHYLGLYOXAL REDUCTASE-RELATED"/>
    <property type="match status" value="1"/>
</dbReference>
<dbReference type="EMBL" id="JAGGLB010000026">
    <property type="protein sequence ID" value="MBP1994505.1"/>
    <property type="molecule type" value="Genomic_DNA"/>
</dbReference>
<dbReference type="CDD" id="cd19082">
    <property type="entry name" value="AKR_AKR10A1_2"/>
    <property type="match status" value="1"/>
</dbReference>
<reference evidence="3 4" key="1">
    <citation type="submission" date="2021-03" db="EMBL/GenBank/DDBJ databases">
        <title>Genomic Encyclopedia of Type Strains, Phase IV (KMG-IV): sequencing the most valuable type-strain genomes for metagenomic binning, comparative biology and taxonomic classification.</title>
        <authorList>
            <person name="Goeker M."/>
        </authorList>
    </citation>
    <scope>NUCLEOTIDE SEQUENCE [LARGE SCALE GENOMIC DNA]</scope>
    <source>
        <strain evidence="3 4">DSM 26048</strain>
    </source>
</reference>
<sequence length="323" mass="36452">MILKMIPATNLHASVICLGTAPFGSSINETESFKLLDSFVNAGGNFIDTSLNYADWACEIKGISEKTIGKWLKTRKNRGDIIVGTKGACPSTDPRYFFRLSREDILSDLEQSLRNLETDVIDLYWLHRDDPTKPVEGIIDVLDEQVRAGKIRFFACSNWTTKRIEEARLYAVNHGKHQFCASQIMWSLAEPNQAVFLSDPTIVSMDDKTRHYHEQKNLAVVPYSSQANGFFSGQYRKDELPNKPAIVENYFNDLNFDRLDRVMELSRQLDKPPSVISLAYLSSSQHGFPVFPIIGASNIKQLEESCLAGDVILDASAVRYLEM</sequence>
<dbReference type="Proteomes" id="UP001519287">
    <property type="component" value="Unassembled WGS sequence"/>
</dbReference>
<evidence type="ECO:0000259" key="2">
    <source>
        <dbReference type="Pfam" id="PF00248"/>
    </source>
</evidence>
<feature type="domain" description="NADP-dependent oxidoreductase" evidence="2">
    <location>
        <begin position="16"/>
        <end position="321"/>
    </location>
</feature>
<keyword evidence="1" id="KW-0560">Oxidoreductase</keyword>
<dbReference type="InterPro" id="IPR023210">
    <property type="entry name" value="NADP_OxRdtase_dom"/>
</dbReference>
<evidence type="ECO:0000256" key="1">
    <source>
        <dbReference type="ARBA" id="ARBA00023002"/>
    </source>
</evidence>
<dbReference type="InterPro" id="IPR036812">
    <property type="entry name" value="NAD(P)_OxRdtase_dom_sf"/>
</dbReference>
<evidence type="ECO:0000313" key="4">
    <source>
        <dbReference type="Proteomes" id="UP001519287"/>
    </source>
</evidence>
<dbReference type="SUPFAM" id="SSF51430">
    <property type="entry name" value="NAD(P)-linked oxidoreductase"/>
    <property type="match status" value="1"/>
</dbReference>
<protein>
    <submittedName>
        <fullName evidence="3">Aryl-alcohol dehydrogenase-like predicted oxidoreductase</fullName>
    </submittedName>
</protein>
<gene>
    <name evidence="3" type="ORF">J2Z66_006144</name>
</gene>
<dbReference type="Gene3D" id="3.20.20.100">
    <property type="entry name" value="NADP-dependent oxidoreductase domain"/>
    <property type="match status" value="1"/>
</dbReference>
<evidence type="ECO:0000313" key="3">
    <source>
        <dbReference type="EMBL" id="MBP1994505.1"/>
    </source>
</evidence>
<dbReference type="PANTHER" id="PTHR43364:SF4">
    <property type="entry name" value="NAD(P)-LINKED OXIDOREDUCTASE SUPERFAMILY PROTEIN"/>
    <property type="match status" value="1"/>
</dbReference>
<comment type="caution">
    <text evidence="3">The sequence shown here is derived from an EMBL/GenBank/DDBJ whole genome shotgun (WGS) entry which is preliminary data.</text>
</comment>
<dbReference type="RefSeq" id="WP_209976352.1">
    <property type="nucleotide sequence ID" value="NZ_JAGGLB010000026.1"/>
</dbReference>
<dbReference type="Pfam" id="PF00248">
    <property type="entry name" value="Aldo_ket_red"/>
    <property type="match status" value="1"/>
</dbReference>
<keyword evidence="4" id="KW-1185">Reference proteome</keyword>
<organism evidence="3 4">
    <name type="scientific">Paenibacillus eucommiae</name>
    <dbReference type="NCBI Taxonomy" id="1355755"/>
    <lineage>
        <taxon>Bacteria</taxon>
        <taxon>Bacillati</taxon>
        <taxon>Bacillota</taxon>
        <taxon>Bacilli</taxon>
        <taxon>Bacillales</taxon>
        <taxon>Paenibacillaceae</taxon>
        <taxon>Paenibacillus</taxon>
    </lineage>
</organism>